<dbReference type="GO" id="GO:0043130">
    <property type="term" value="F:ubiquitin binding"/>
    <property type="evidence" value="ECO:0007669"/>
    <property type="project" value="TreeGrafter"/>
</dbReference>
<evidence type="ECO:0000259" key="1">
    <source>
        <dbReference type="PROSITE" id="PS50033"/>
    </source>
</evidence>
<dbReference type="CDD" id="cd01770">
    <property type="entry name" value="UBX_UBXN2"/>
    <property type="match status" value="1"/>
</dbReference>
<dbReference type="GO" id="GO:0005634">
    <property type="term" value="C:nucleus"/>
    <property type="evidence" value="ECO:0007669"/>
    <property type="project" value="TreeGrafter"/>
</dbReference>
<feature type="domain" description="UBX" evidence="1">
    <location>
        <begin position="21"/>
        <end position="110"/>
    </location>
</feature>
<protein>
    <submittedName>
        <fullName evidence="2">SEP protein</fullName>
    </submittedName>
</protein>
<dbReference type="GO" id="GO:0007030">
    <property type="term" value="P:Golgi organization"/>
    <property type="evidence" value="ECO:0007669"/>
    <property type="project" value="TreeGrafter"/>
</dbReference>
<dbReference type="SUPFAM" id="SSF54236">
    <property type="entry name" value="Ubiquitin-like"/>
    <property type="match status" value="1"/>
</dbReference>
<comment type="caution">
    <text evidence="2">The sequence shown here is derived from an EMBL/GenBank/DDBJ whole genome shotgun (WGS) entry which is preliminary data.</text>
</comment>
<name>A0A8H7HM41_9AGAM</name>
<accession>A0A8H7HM41</accession>
<dbReference type="GO" id="GO:0031468">
    <property type="term" value="P:nuclear membrane reassembly"/>
    <property type="evidence" value="ECO:0007669"/>
    <property type="project" value="TreeGrafter"/>
</dbReference>
<dbReference type="OrthoDB" id="25887at2759"/>
<dbReference type="InterPro" id="IPR029071">
    <property type="entry name" value="Ubiquitin-like_domsf"/>
</dbReference>
<gene>
    <name evidence="2" type="ORF">RHS03_06977</name>
</gene>
<dbReference type="PANTHER" id="PTHR23333">
    <property type="entry name" value="UBX DOMAIN CONTAINING PROTEIN"/>
    <property type="match status" value="1"/>
</dbReference>
<dbReference type="AlphaFoldDB" id="A0A8H7HM41"/>
<dbReference type="InterPro" id="IPR001012">
    <property type="entry name" value="UBX_dom"/>
</dbReference>
<dbReference type="GO" id="GO:0061025">
    <property type="term" value="P:membrane fusion"/>
    <property type="evidence" value="ECO:0007669"/>
    <property type="project" value="TreeGrafter"/>
</dbReference>
<reference evidence="2" key="1">
    <citation type="submission" date="2020-09" db="EMBL/GenBank/DDBJ databases">
        <title>Comparative genome analyses of four rice-infecting Rhizoctonia solani isolates reveal extensive enrichment of homogalacturonan modification genes.</title>
        <authorList>
            <person name="Lee D.-Y."/>
            <person name="Jeon J."/>
            <person name="Kim K.-T."/>
            <person name="Cheong K."/>
            <person name="Song H."/>
            <person name="Choi G."/>
            <person name="Ko J."/>
            <person name="Opiyo S.O."/>
            <person name="Zuo S."/>
            <person name="Madhav S."/>
            <person name="Lee Y.-H."/>
            <person name="Wang G.-L."/>
        </authorList>
    </citation>
    <scope>NUCLEOTIDE SEQUENCE</scope>
    <source>
        <strain evidence="2">AG1-IA WGL</strain>
    </source>
</reference>
<organism evidence="2 3">
    <name type="scientific">Rhizoctonia solani</name>
    <dbReference type="NCBI Taxonomy" id="456999"/>
    <lineage>
        <taxon>Eukaryota</taxon>
        <taxon>Fungi</taxon>
        <taxon>Dikarya</taxon>
        <taxon>Basidiomycota</taxon>
        <taxon>Agaricomycotina</taxon>
        <taxon>Agaricomycetes</taxon>
        <taxon>Cantharellales</taxon>
        <taxon>Ceratobasidiaceae</taxon>
        <taxon>Rhizoctonia</taxon>
    </lineage>
</organism>
<proteinExistence type="predicted"/>
<dbReference type="GO" id="GO:0000045">
    <property type="term" value="P:autophagosome assembly"/>
    <property type="evidence" value="ECO:0007669"/>
    <property type="project" value="TreeGrafter"/>
</dbReference>
<dbReference type="EMBL" id="JACYCD010000238">
    <property type="protein sequence ID" value="KAF8699567.1"/>
    <property type="molecule type" value="Genomic_DNA"/>
</dbReference>
<dbReference type="Pfam" id="PF00789">
    <property type="entry name" value="UBX"/>
    <property type="match status" value="1"/>
</dbReference>
<dbReference type="GO" id="GO:0005829">
    <property type="term" value="C:cytosol"/>
    <property type="evidence" value="ECO:0007669"/>
    <property type="project" value="TreeGrafter"/>
</dbReference>
<dbReference type="PROSITE" id="PS50033">
    <property type="entry name" value="UBX"/>
    <property type="match status" value="1"/>
</dbReference>
<evidence type="ECO:0000313" key="2">
    <source>
        <dbReference type="EMBL" id="KAF8699567.1"/>
    </source>
</evidence>
<evidence type="ECO:0000313" key="3">
    <source>
        <dbReference type="Proteomes" id="UP000602905"/>
    </source>
</evidence>
<sequence length="113" mass="12019">MPGVFANSEPQAIRTMFEVDNSQPTTSIQVRLADGARLACRMNVTRTASDIRSFINAGWVVGWLVGWIRSTPGAASHPYTIGTTSPNRILRDPSQTGEAAGIKGSVVVSVGCE</sequence>
<dbReference type="Gene3D" id="3.10.20.90">
    <property type="entry name" value="Phosphatidylinositol 3-kinase Catalytic Subunit, Chain A, domain 1"/>
    <property type="match status" value="1"/>
</dbReference>
<feature type="non-terminal residue" evidence="2">
    <location>
        <position position="113"/>
    </location>
</feature>
<dbReference type="GO" id="GO:0043161">
    <property type="term" value="P:proteasome-mediated ubiquitin-dependent protein catabolic process"/>
    <property type="evidence" value="ECO:0007669"/>
    <property type="project" value="TreeGrafter"/>
</dbReference>
<dbReference type="PANTHER" id="PTHR23333:SF20">
    <property type="entry name" value="NSFL1 COFACTOR P47"/>
    <property type="match status" value="1"/>
</dbReference>
<dbReference type="Proteomes" id="UP000602905">
    <property type="component" value="Unassembled WGS sequence"/>
</dbReference>